<evidence type="ECO:0000313" key="2">
    <source>
        <dbReference type="Proteomes" id="UP000185210"/>
    </source>
</evidence>
<proteinExistence type="predicted"/>
<accession>A0AB38D195</accession>
<dbReference type="Proteomes" id="UP000185210">
    <property type="component" value="Unassembled WGS sequence"/>
</dbReference>
<name>A0AB38D195_9MYCO</name>
<evidence type="ECO:0000313" key="1">
    <source>
        <dbReference type="EMBL" id="SIB22524.1"/>
    </source>
</evidence>
<comment type="caution">
    <text evidence="1">The sequence shown here is derived from an EMBL/GenBank/DDBJ whole genome shotgun (WGS) entry which is preliminary data.</text>
</comment>
<protein>
    <recommendedName>
        <fullName evidence="3">Lipoprotein</fullName>
    </recommendedName>
</protein>
<reference evidence="1 2" key="1">
    <citation type="submission" date="2016-11" db="EMBL/GenBank/DDBJ databases">
        <authorList>
            <consortium name="Pathogen Informatics"/>
        </authorList>
    </citation>
    <scope>NUCLEOTIDE SEQUENCE [LARGE SCALE GENOMIC DNA]</scope>
    <source>
        <strain evidence="1 2">104</strain>
    </source>
</reference>
<sequence>MLVAGSVIAAGLTGLLVGCDVSDQRTNTTDPDLTVAHIDVDHIPRTCVVYRDYQKGGLSCDWSKQ</sequence>
<dbReference type="EMBL" id="FSHM01000004">
    <property type="protein sequence ID" value="SIB22524.1"/>
    <property type="molecule type" value="Genomic_DNA"/>
</dbReference>
<gene>
    <name evidence="1" type="ORF">SAMEA2070301_03289</name>
</gene>
<organism evidence="1 2">
    <name type="scientific">Mycobacteroides abscessus subsp. abscessus</name>
    <dbReference type="NCBI Taxonomy" id="1185650"/>
    <lineage>
        <taxon>Bacteria</taxon>
        <taxon>Bacillati</taxon>
        <taxon>Actinomycetota</taxon>
        <taxon>Actinomycetes</taxon>
        <taxon>Mycobacteriales</taxon>
        <taxon>Mycobacteriaceae</taxon>
        <taxon>Mycobacteroides</taxon>
        <taxon>Mycobacteroides abscessus</taxon>
    </lineage>
</organism>
<dbReference type="AlphaFoldDB" id="A0AB38D195"/>
<evidence type="ECO:0008006" key="3">
    <source>
        <dbReference type="Google" id="ProtNLM"/>
    </source>
</evidence>